<dbReference type="SUPFAM" id="SSF51445">
    <property type="entry name" value="(Trans)glycosidases"/>
    <property type="match status" value="1"/>
</dbReference>
<keyword evidence="4" id="KW-1185">Reference proteome</keyword>
<name>A0A6C2UAS2_PONDE</name>
<gene>
    <name evidence="3" type="ORF">PDESU_05027</name>
</gene>
<sequence length="931" mass="101899">MMKKHNSAVLSLLFISAAGISGATTNWIDDASFEALSGWDQPNPTNTTGWISSETGNTANWGWVSREVSIVKSGDQALRFTHWAGDASAYQNLGLTIDSSKTYEISFAMRLDNQSANPAQTNDTVIGVVISTSPALGGTYSWSGKSIYNLAPSTTGVWETITLHIDGSDPLLAEEQGEYIQFQLKKFQAAKNSEYQIFIDDVSFREFPAPDGVVSIDPSVDTHEVSGMAMGGGLVYSWYPDALFDDGEMAHIIKDIGIGGLRWPGGAVVTYYHWDDLNGQGWQDHWNPNYDRADDLPAHMFQDLDEYLELIDETGAEIMLGVNMSSGIEWDREAEAIAEASNLMVYVQHQGYDVNYIYFDNENFQDGNNYNRDDDNDGEAWTPELYAEKFNLYAAAVKATFPDARLIANAHNNVNGSRFLSDMQIMLGIAESNIDLVDVHYYWSWDTATWDIWKSQLPMQRGGGQTFKETVEYANNLFVSEGYPHVRLAILEWNIAPGPWETDPNHTKFKTALMQSEIQMQFLQAGLDIGMLWALDVPSVDPASDRHAIHNGDPNASALWMWMFSKAADRTVVESSSPISGVYILSAKGDDGSLVTWLLNKTDVEYTLEMNTVGFTVNEVSEAWTLVDEGDGRGSLAVLDVWDVNGKKQSTFPANSLSMIGCNYATNPVPEQPVITSEIAEPISEGLLLAWDGGSETPAFVATGINGSLASSTFYEIDDTAGSTDGSYGSAFSTAATEASAFAVREVEGADRVTFTLKNETGLPLRLDAVHFDYAAWWEDSPHDIALLYGSGDLEGVTNQTDIQTVTGLSSTGKKNNYADFDWTLSGLPDRVLAHGEVVNLNLVVSNSGAEWANGAFDNLALSGGTVSNSADTVLISWRAETGTKYEVMESANLLSNDWNSASGILIENSGDISVPVELKTPSFYRLEIEP</sequence>
<dbReference type="RefSeq" id="WP_136081946.1">
    <property type="nucleotide sequence ID" value="NZ_CAAHFG010000003.1"/>
</dbReference>
<organism evidence="3 4">
    <name type="scientific">Pontiella desulfatans</name>
    <dbReference type="NCBI Taxonomy" id="2750659"/>
    <lineage>
        <taxon>Bacteria</taxon>
        <taxon>Pseudomonadati</taxon>
        <taxon>Kiritimatiellota</taxon>
        <taxon>Kiritimatiellia</taxon>
        <taxon>Kiritimatiellales</taxon>
        <taxon>Pontiellaceae</taxon>
        <taxon>Pontiella</taxon>
    </lineage>
</organism>
<proteinExistence type="predicted"/>
<dbReference type="Gene3D" id="3.20.20.80">
    <property type="entry name" value="Glycosidases"/>
    <property type="match status" value="1"/>
</dbReference>
<keyword evidence="1" id="KW-0732">Signal</keyword>
<dbReference type="EMBL" id="CAAHFG010000003">
    <property type="protein sequence ID" value="VGO16436.1"/>
    <property type="molecule type" value="Genomic_DNA"/>
</dbReference>
<feature type="chain" id="PRO_5025444615" description="Alpha-L-arabinofuranosidase 1 catalytic domain-containing protein" evidence="1">
    <location>
        <begin position="24"/>
        <end position="931"/>
    </location>
</feature>
<feature type="domain" description="Alpha-L-arabinofuranosidase 1 catalytic" evidence="2">
    <location>
        <begin position="254"/>
        <end position="444"/>
    </location>
</feature>
<evidence type="ECO:0000313" key="3">
    <source>
        <dbReference type="EMBL" id="VGO16436.1"/>
    </source>
</evidence>
<evidence type="ECO:0000259" key="2">
    <source>
        <dbReference type="Pfam" id="PF22848"/>
    </source>
</evidence>
<reference evidence="3 4" key="1">
    <citation type="submission" date="2019-04" db="EMBL/GenBank/DDBJ databases">
        <authorList>
            <person name="Van Vliet M D."/>
        </authorList>
    </citation>
    <scope>NUCLEOTIDE SEQUENCE [LARGE SCALE GENOMIC DNA]</scope>
    <source>
        <strain evidence="3 4">F1</strain>
    </source>
</reference>
<evidence type="ECO:0000256" key="1">
    <source>
        <dbReference type="SAM" id="SignalP"/>
    </source>
</evidence>
<evidence type="ECO:0000313" key="4">
    <source>
        <dbReference type="Proteomes" id="UP000366872"/>
    </source>
</evidence>
<dbReference type="InterPro" id="IPR055235">
    <property type="entry name" value="ASD1_cat"/>
</dbReference>
<protein>
    <recommendedName>
        <fullName evidence="2">Alpha-L-arabinofuranosidase 1 catalytic domain-containing protein</fullName>
    </recommendedName>
</protein>
<accession>A0A6C2UAS2</accession>
<dbReference type="Proteomes" id="UP000366872">
    <property type="component" value="Unassembled WGS sequence"/>
</dbReference>
<dbReference type="Pfam" id="PF22848">
    <property type="entry name" value="ASD1_dom"/>
    <property type="match status" value="1"/>
</dbReference>
<dbReference type="AlphaFoldDB" id="A0A6C2UAS2"/>
<dbReference type="Gene3D" id="2.60.120.260">
    <property type="entry name" value="Galactose-binding domain-like"/>
    <property type="match status" value="1"/>
</dbReference>
<feature type="signal peptide" evidence="1">
    <location>
        <begin position="1"/>
        <end position="23"/>
    </location>
</feature>
<dbReference type="InterPro" id="IPR017853">
    <property type="entry name" value="GH"/>
</dbReference>